<evidence type="ECO:0000259" key="2">
    <source>
        <dbReference type="Pfam" id="PF01575"/>
    </source>
</evidence>
<dbReference type="CDD" id="cd03449">
    <property type="entry name" value="R_hydratase"/>
    <property type="match status" value="1"/>
</dbReference>
<sequence>MEDLHGYYLEDLEVGMSASFAKTISESDVYLFAGISGDNNPMHVNEEYASQTPFGGRIVHGMFSAALISTVAGTRLPGPGCIYVDQQIKFRAPVHIGDTARASITVTEINERRARIICRTDVHVGDKLVATGEATFMVDRRPQPAE</sequence>
<gene>
    <name evidence="3" type="ORF">CLV83_0903</name>
</gene>
<dbReference type="Pfam" id="PF01575">
    <property type="entry name" value="MaoC_dehydratas"/>
    <property type="match status" value="1"/>
</dbReference>
<name>A0A4R1GNJ6_9GAMM</name>
<dbReference type="Gene3D" id="3.10.129.10">
    <property type="entry name" value="Hotdog Thioesterase"/>
    <property type="match status" value="1"/>
</dbReference>
<comment type="caution">
    <text evidence="3">The sequence shown here is derived from an EMBL/GenBank/DDBJ whole genome shotgun (WGS) entry which is preliminary data.</text>
</comment>
<dbReference type="InterPro" id="IPR002539">
    <property type="entry name" value="MaoC-like_dom"/>
</dbReference>
<dbReference type="PANTHER" id="PTHR43437:SF3">
    <property type="entry name" value="HYDROXYACYL-THIOESTER DEHYDRATASE TYPE 2, MITOCHONDRIAL"/>
    <property type="match status" value="1"/>
</dbReference>
<evidence type="ECO:0000313" key="3">
    <source>
        <dbReference type="EMBL" id="TCK08810.1"/>
    </source>
</evidence>
<proteinExistence type="predicted"/>
<dbReference type="OrthoDB" id="9774179at2"/>
<dbReference type="AlphaFoldDB" id="A0A4R1GNJ6"/>
<evidence type="ECO:0000256" key="1">
    <source>
        <dbReference type="ARBA" id="ARBA00023239"/>
    </source>
</evidence>
<dbReference type="InterPro" id="IPR003965">
    <property type="entry name" value="Fatty_acid_synthase"/>
</dbReference>
<dbReference type="InterPro" id="IPR029069">
    <property type="entry name" value="HotDog_dom_sf"/>
</dbReference>
<dbReference type="EMBL" id="SMFU01000007">
    <property type="protein sequence ID" value="TCK08810.1"/>
    <property type="molecule type" value="Genomic_DNA"/>
</dbReference>
<dbReference type="FunFam" id="3.10.129.10:FF:000042">
    <property type="entry name" value="MaoC domain protein dehydratase"/>
    <property type="match status" value="1"/>
</dbReference>
<dbReference type="PANTHER" id="PTHR43437">
    <property type="entry name" value="HYDROXYACYL-THIOESTER DEHYDRATASE TYPE 2, MITOCHONDRIAL-RELATED"/>
    <property type="match status" value="1"/>
</dbReference>
<accession>A0A4R1GNJ6</accession>
<dbReference type="GO" id="GO:0005835">
    <property type="term" value="C:fatty acid synthase complex"/>
    <property type="evidence" value="ECO:0007669"/>
    <property type="project" value="InterPro"/>
</dbReference>
<dbReference type="RefSeq" id="WP_132288092.1">
    <property type="nucleotide sequence ID" value="NZ_SMFU01000007.1"/>
</dbReference>
<dbReference type="GO" id="GO:0004312">
    <property type="term" value="F:fatty acid synthase activity"/>
    <property type="evidence" value="ECO:0007669"/>
    <property type="project" value="InterPro"/>
</dbReference>
<keyword evidence="1" id="KW-0456">Lyase</keyword>
<dbReference type="GO" id="GO:0006633">
    <property type="term" value="P:fatty acid biosynthetic process"/>
    <property type="evidence" value="ECO:0007669"/>
    <property type="project" value="InterPro"/>
</dbReference>
<dbReference type="InterPro" id="IPR050965">
    <property type="entry name" value="UPF0336/Enoyl-CoA_hydratase"/>
</dbReference>
<feature type="domain" description="MaoC-like" evidence="2">
    <location>
        <begin position="21"/>
        <end position="119"/>
    </location>
</feature>
<dbReference type="Proteomes" id="UP000294546">
    <property type="component" value="Unassembled WGS sequence"/>
</dbReference>
<protein>
    <submittedName>
        <fullName evidence="3">3-hydroxybutyryl-CoA dehydratase</fullName>
    </submittedName>
</protein>
<dbReference type="GO" id="GO:0019171">
    <property type="term" value="F:(3R)-hydroxyacyl-[acyl-carrier-protein] dehydratase activity"/>
    <property type="evidence" value="ECO:0007669"/>
    <property type="project" value="TreeGrafter"/>
</dbReference>
<dbReference type="SUPFAM" id="SSF54637">
    <property type="entry name" value="Thioesterase/thiol ester dehydrase-isomerase"/>
    <property type="match status" value="1"/>
</dbReference>
<evidence type="ECO:0000313" key="4">
    <source>
        <dbReference type="Proteomes" id="UP000294546"/>
    </source>
</evidence>
<keyword evidence="4" id="KW-1185">Reference proteome</keyword>
<reference evidence="3 4" key="1">
    <citation type="submission" date="2019-03" db="EMBL/GenBank/DDBJ databases">
        <title>Genomic Encyclopedia of Archaeal and Bacterial Type Strains, Phase II (KMG-II): from individual species to whole genera.</title>
        <authorList>
            <person name="Goeker M."/>
        </authorList>
    </citation>
    <scope>NUCLEOTIDE SEQUENCE [LARGE SCALE GENOMIC DNA]</scope>
    <source>
        <strain evidence="3 4">DSM 27697</strain>
    </source>
</reference>
<organism evidence="3 4">
    <name type="scientific">Marinobacterium mangrovicola</name>
    <dbReference type="NCBI Taxonomy" id="1476959"/>
    <lineage>
        <taxon>Bacteria</taxon>
        <taxon>Pseudomonadati</taxon>
        <taxon>Pseudomonadota</taxon>
        <taxon>Gammaproteobacteria</taxon>
        <taxon>Oceanospirillales</taxon>
        <taxon>Oceanospirillaceae</taxon>
        <taxon>Marinobacterium</taxon>
    </lineage>
</organism>
<dbReference type="PRINTS" id="PR01483">
    <property type="entry name" value="FASYNTHASE"/>
</dbReference>